<keyword evidence="2" id="KW-0378">Hydrolase</keyword>
<accession>A0A1L9SI65</accession>
<evidence type="ECO:0008006" key="6">
    <source>
        <dbReference type="Google" id="ProtNLM"/>
    </source>
</evidence>
<dbReference type="GO" id="GO:0003723">
    <property type="term" value="F:RNA binding"/>
    <property type="evidence" value="ECO:0007669"/>
    <property type="project" value="InterPro"/>
</dbReference>
<protein>
    <recommendedName>
        <fullName evidence="6">AA1-like domain-containing protein</fullName>
    </recommendedName>
</protein>
<evidence type="ECO:0000256" key="2">
    <source>
        <dbReference type="ARBA" id="ARBA00022801"/>
    </source>
</evidence>
<keyword evidence="5" id="KW-1185">Reference proteome</keyword>
<dbReference type="GeneID" id="34613267"/>
<feature type="chain" id="PRO_5012928246" description="AA1-like domain-containing protein" evidence="3">
    <location>
        <begin position="19"/>
        <end position="145"/>
    </location>
</feature>
<gene>
    <name evidence="4" type="ORF">ASPZODRAFT_166994</name>
</gene>
<evidence type="ECO:0000313" key="4">
    <source>
        <dbReference type="EMBL" id="OJJ46796.1"/>
    </source>
</evidence>
<evidence type="ECO:0000256" key="3">
    <source>
        <dbReference type="SAM" id="SignalP"/>
    </source>
</evidence>
<name>A0A1L9SI65_9EURO</name>
<dbReference type="Proteomes" id="UP000184188">
    <property type="component" value="Unassembled WGS sequence"/>
</dbReference>
<feature type="signal peptide" evidence="3">
    <location>
        <begin position="1"/>
        <end position="18"/>
    </location>
</feature>
<sequence>MAKKLFLALGLLVASSHADVTYSCRKSTDAALSNNKGDLQATFSRDWALSEAKRAGVTPNTSGYPRVTVPSTQLDFTATCANETVYEYPLFADGKTSYPSSDALLVHILPHYRVYYNAEIDLCGIGMFSGPNSTGVPHLCNENST</sequence>
<dbReference type="Gene3D" id="3.10.450.30">
    <property type="entry name" value="Microbial ribonucleases"/>
    <property type="match status" value="1"/>
</dbReference>
<evidence type="ECO:0000256" key="1">
    <source>
        <dbReference type="ARBA" id="ARBA00022722"/>
    </source>
</evidence>
<dbReference type="VEuPathDB" id="FungiDB:ASPZODRAFT_166994"/>
<keyword evidence="1" id="KW-0540">Nuclease</keyword>
<evidence type="ECO:0000313" key="5">
    <source>
        <dbReference type="Proteomes" id="UP000184188"/>
    </source>
</evidence>
<reference evidence="5" key="1">
    <citation type="journal article" date="2017" name="Genome Biol.">
        <title>Comparative genomics reveals high biological diversity and specific adaptations in the industrially and medically important fungal genus Aspergillus.</title>
        <authorList>
            <person name="de Vries R.P."/>
            <person name="Riley R."/>
            <person name="Wiebenga A."/>
            <person name="Aguilar-Osorio G."/>
            <person name="Amillis S."/>
            <person name="Uchima C.A."/>
            <person name="Anderluh G."/>
            <person name="Asadollahi M."/>
            <person name="Askin M."/>
            <person name="Barry K."/>
            <person name="Battaglia E."/>
            <person name="Bayram O."/>
            <person name="Benocci T."/>
            <person name="Braus-Stromeyer S.A."/>
            <person name="Caldana C."/>
            <person name="Canovas D."/>
            <person name="Cerqueira G.C."/>
            <person name="Chen F."/>
            <person name="Chen W."/>
            <person name="Choi C."/>
            <person name="Clum A."/>
            <person name="Dos Santos R.A."/>
            <person name="Damasio A.R."/>
            <person name="Diallinas G."/>
            <person name="Emri T."/>
            <person name="Fekete E."/>
            <person name="Flipphi M."/>
            <person name="Freyberg S."/>
            <person name="Gallo A."/>
            <person name="Gournas C."/>
            <person name="Habgood R."/>
            <person name="Hainaut M."/>
            <person name="Harispe M.L."/>
            <person name="Henrissat B."/>
            <person name="Hilden K.S."/>
            <person name="Hope R."/>
            <person name="Hossain A."/>
            <person name="Karabika E."/>
            <person name="Karaffa L."/>
            <person name="Karanyi Z."/>
            <person name="Krasevec N."/>
            <person name="Kuo A."/>
            <person name="Kusch H."/>
            <person name="LaButti K."/>
            <person name="Lagendijk E.L."/>
            <person name="Lapidus A."/>
            <person name="Levasseur A."/>
            <person name="Lindquist E."/>
            <person name="Lipzen A."/>
            <person name="Logrieco A.F."/>
            <person name="MacCabe A."/>
            <person name="Maekelae M.R."/>
            <person name="Malavazi I."/>
            <person name="Melin P."/>
            <person name="Meyer V."/>
            <person name="Mielnichuk N."/>
            <person name="Miskei M."/>
            <person name="Molnar A.P."/>
            <person name="Mule G."/>
            <person name="Ngan C.Y."/>
            <person name="Orejas M."/>
            <person name="Orosz E."/>
            <person name="Ouedraogo J.P."/>
            <person name="Overkamp K.M."/>
            <person name="Park H.-S."/>
            <person name="Perrone G."/>
            <person name="Piumi F."/>
            <person name="Punt P.J."/>
            <person name="Ram A.F."/>
            <person name="Ramon A."/>
            <person name="Rauscher S."/>
            <person name="Record E."/>
            <person name="Riano-Pachon D.M."/>
            <person name="Robert V."/>
            <person name="Roehrig J."/>
            <person name="Ruller R."/>
            <person name="Salamov A."/>
            <person name="Salih N.S."/>
            <person name="Samson R.A."/>
            <person name="Sandor E."/>
            <person name="Sanguinetti M."/>
            <person name="Schuetze T."/>
            <person name="Sepcic K."/>
            <person name="Shelest E."/>
            <person name="Sherlock G."/>
            <person name="Sophianopoulou V."/>
            <person name="Squina F.M."/>
            <person name="Sun H."/>
            <person name="Susca A."/>
            <person name="Todd R.B."/>
            <person name="Tsang A."/>
            <person name="Unkles S.E."/>
            <person name="van de Wiele N."/>
            <person name="van Rossen-Uffink D."/>
            <person name="Oliveira J.V."/>
            <person name="Vesth T.C."/>
            <person name="Visser J."/>
            <person name="Yu J.-H."/>
            <person name="Zhou M."/>
            <person name="Andersen M.R."/>
            <person name="Archer D.B."/>
            <person name="Baker S.E."/>
            <person name="Benoit I."/>
            <person name="Brakhage A.A."/>
            <person name="Braus G.H."/>
            <person name="Fischer R."/>
            <person name="Frisvad J.C."/>
            <person name="Goldman G.H."/>
            <person name="Houbraken J."/>
            <person name="Oakley B."/>
            <person name="Pocsi I."/>
            <person name="Scazzocchio C."/>
            <person name="Seiboth B."/>
            <person name="vanKuyk P.A."/>
            <person name="Wortman J."/>
            <person name="Dyer P.S."/>
            <person name="Grigoriev I.V."/>
        </authorList>
    </citation>
    <scope>NUCLEOTIDE SEQUENCE [LARGE SCALE GENOMIC DNA]</scope>
    <source>
        <strain evidence="5">CBS 506.65</strain>
    </source>
</reference>
<dbReference type="InterPro" id="IPR016191">
    <property type="entry name" value="Ribonuclease/ribotoxin"/>
</dbReference>
<dbReference type="RefSeq" id="XP_022581306.1">
    <property type="nucleotide sequence ID" value="XM_022726803.1"/>
</dbReference>
<dbReference type="AlphaFoldDB" id="A0A1L9SI65"/>
<proteinExistence type="predicted"/>
<dbReference type="GO" id="GO:0016787">
    <property type="term" value="F:hydrolase activity"/>
    <property type="evidence" value="ECO:0007669"/>
    <property type="project" value="UniProtKB-KW"/>
</dbReference>
<dbReference type="EMBL" id="KV878342">
    <property type="protein sequence ID" value="OJJ46796.1"/>
    <property type="molecule type" value="Genomic_DNA"/>
</dbReference>
<dbReference type="OrthoDB" id="4224768at2759"/>
<organism evidence="4 5">
    <name type="scientific">Penicilliopsis zonata CBS 506.65</name>
    <dbReference type="NCBI Taxonomy" id="1073090"/>
    <lineage>
        <taxon>Eukaryota</taxon>
        <taxon>Fungi</taxon>
        <taxon>Dikarya</taxon>
        <taxon>Ascomycota</taxon>
        <taxon>Pezizomycotina</taxon>
        <taxon>Eurotiomycetes</taxon>
        <taxon>Eurotiomycetidae</taxon>
        <taxon>Eurotiales</taxon>
        <taxon>Aspergillaceae</taxon>
        <taxon>Penicilliopsis</taxon>
    </lineage>
</organism>
<dbReference type="GO" id="GO:0004540">
    <property type="term" value="F:RNA nuclease activity"/>
    <property type="evidence" value="ECO:0007669"/>
    <property type="project" value="InterPro"/>
</dbReference>
<keyword evidence="3" id="KW-0732">Signal</keyword>
<dbReference type="SUPFAM" id="SSF53933">
    <property type="entry name" value="Microbial ribonucleases"/>
    <property type="match status" value="1"/>
</dbReference>